<feature type="domain" description="C1q" evidence="7">
    <location>
        <begin position="111"/>
        <end position="267"/>
    </location>
</feature>
<dbReference type="InterPro" id="IPR050392">
    <property type="entry name" value="Collagen/C1q_domain"/>
</dbReference>
<keyword evidence="2" id="KW-0964">Secreted</keyword>
<dbReference type="PROSITE" id="PS50871">
    <property type="entry name" value="C1Q"/>
    <property type="match status" value="1"/>
</dbReference>
<dbReference type="Pfam" id="PF00386">
    <property type="entry name" value="C1q"/>
    <property type="match status" value="1"/>
</dbReference>
<dbReference type="InterPro" id="IPR008160">
    <property type="entry name" value="Collagen"/>
</dbReference>
<dbReference type="RefSeq" id="XP_055365161.1">
    <property type="nucleotide sequence ID" value="XM_055509186.1"/>
</dbReference>
<evidence type="ECO:0000256" key="6">
    <source>
        <dbReference type="SAM" id="SignalP"/>
    </source>
</evidence>
<evidence type="ECO:0000259" key="7">
    <source>
        <dbReference type="PROSITE" id="PS50871"/>
    </source>
</evidence>
<evidence type="ECO:0000256" key="1">
    <source>
        <dbReference type="ARBA" id="ARBA00004498"/>
    </source>
</evidence>
<comment type="subcellular location">
    <subcellularLocation>
        <location evidence="1">Secreted</location>
        <location evidence="1">Extracellular space</location>
        <location evidence="1">Extracellular matrix</location>
    </subcellularLocation>
</comment>
<keyword evidence="4 6" id="KW-0732">Signal</keyword>
<dbReference type="OrthoDB" id="8964326at2759"/>
<gene>
    <name evidence="9" type="primary">LOC114855982</name>
</gene>
<sequence length="267" mass="28154">MLHLRFLLFGALLSLTVTPLVAMETCPAGGMPGIPGIPGMPGRDGRDGEKGQKGESGVVRADGFGPHRGERGEPGPKGFDGKRGESGDPGEPGDPGVTGPPGPPGEYGSAGVQQKAAFSVARGTSEFPAVGSVIRFTNVITNINNDYDTETGRFRCRVPGTYYFVFHASTVNKLCVLLKLDGAEVTSFCDTRSSRRQRPPVSPGDVGRTGRVRVQGAGAVAGDQGLRRDDGEARGLQHLLRLPAARALRTEPLPLTVPVLTQIRFKV</sequence>
<dbReference type="Pfam" id="PF01391">
    <property type="entry name" value="Collagen"/>
    <property type="match status" value="1"/>
</dbReference>
<dbReference type="Proteomes" id="UP000515150">
    <property type="component" value="Chromosome 5"/>
</dbReference>
<dbReference type="SMART" id="SM00110">
    <property type="entry name" value="C1Q"/>
    <property type="match status" value="1"/>
</dbReference>
<dbReference type="GeneID" id="114855982"/>
<evidence type="ECO:0000313" key="8">
    <source>
        <dbReference type="Proteomes" id="UP000515150"/>
    </source>
</evidence>
<dbReference type="PANTHER" id="PTHR15427">
    <property type="entry name" value="EMILIN ELASTIN MICROFIBRIL INTERFACE-LOCATED PROTEIN ELASTIN MICROFIBRIL INTERFACER"/>
    <property type="match status" value="1"/>
</dbReference>
<evidence type="ECO:0000256" key="5">
    <source>
        <dbReference type="SAM" id="MobiDB-lite"/>
    </source>
</evidence>
<keyword evidence="3" id="KW-0272">Extracellular matrix</keyword>
<protein>
    <submittedName>
        <fullName evidence="9">Complement C1q subcomponent subunit C-like isoform X1</fullName>
    </submittedName>
</protein>
<dbReference type="InterPro" id="IPR008983">
    <property type="entry name" value="Tumour_necrosis_fac-like_dom"/>
</dbReference>
<feature type="compositionally biased region" description="Basic and acidic residues" evidence="5">
    <location>
        <begin position="65"/>
        <end position="86"/>
    </location>
</feature>
<evidence type="ECO:0000256" key="2">
    <source>
        <dbReference type="ARBA" id="ARBA00022525"/>
    </source>
</evidence>
<dbReference type="AlphaFoldDB" id="A0A9W2XU40"/>
<evidence type="ECO:0000313" key="9">
    <source>
        <dbReference type="RefSeq" id="XP_055365161.1"/>
    </source>
</evidence>
<reference evidence="9" key="1">
    <citation type="submission" date="2025-08" db="UniProtKB">
        <authorList>
            <consortium name="RefSeq"/>
        </authorList>
    </citation>
    <scope>IDENTIFICATION</scope>
</reference>
<dbReference type="PANTHER" id="PTHR15427:SF29">
    <property type="entry name" value="COMPLEMENT C1Q SUBCOMPONENT SUBUNIT C"/>
    <property type="match status" value="1"/>
</dbReference>
<evidence type="ECO:0000256" key="3">
    <source>
        <dbReference type="ARBA" id="ARBA00022530"/>
    </source>
</evidence>
<feature type="chain" id="PRO_5040851726" evidence="6">
    <location>
        <begin position="23"/>
        <end position="267"/>
    </location>
</feature>
<dbReference type="Gene3D" id="2.60.120.40">
    <property type="match status" value="1"/>
</dbReference>
<keyword evidence="8" id="KW-1185">Reference proteome</keyword>
<dbReference type="InterPro" id="IPR001073">
    <property type="entry name" value="C1q_dom"/>
</dbReference>
<feature type="signal peptide" evidence="6">
    <location>
        <begin position="1"/>
        <end position="22"/>
    </location>
</feature>
<name>A0A9W2XU40_BETSP</name>
<dbReference type="PRINTS" id="PR00007">
    <property type="entry name" value="COMPLEMNTC1Q"/>
</dbReference>
<accession>A0A9W2XU40</accession>
<feature type="region of interest" description="Disordered" evidence="5">
    <location>
        <begin position="29"/>
        <end position="113"/>
    </location>
</feature>
<organism evidence="8 9">
    <name type="scientific">Betta splendens</name>
    <name type="common">Siamese fighting fish</name>
    <dbReference type="NCBI Taxonomy" id="158456"/>
    <lineage>
        <taxon>Eukaryota</taxon>
        <taxon>Metazoa</taxon>
        <taxon>Chordata</taxon>
        <taxon>Craniata</taxon>
        <taxon>Vertebrata</taxon>
        <taxon>Euteleostomi</taxon>
        <taxon>Actinopterygii</taxon>
        <taxon>Neopterygii</taxon>
        <taxon>Teleostei</taxon>
        <taxon>Neoteleostei</taxon>
        <taxon>Acanthomorphata</taxon>
        <taxon>Anabantaria</taxon>
        <taxon>Anabantiformes</taxon>
        <taxon>Anabantoidei</taxon>
        <taxon>Osphronemidae</taxon>
        <taxon>Betta</taxon>
    </lineage>
</organism>
<feature type="compositionally biased region" description="Basic and acidic residues" evidence="5">
    <location>
        <begin position="43"/>
        <end position="53"/>
    </location>
</feature>
<dbReference type="SUPFAM" id="SSF49842">
    <property type="entry name" value="TNF-like"/>
    <property type="match status" value="1"/>
</dbReference>
<evidence type="ECO:0000256" key="4">
    <source>
        <dbReference type="ARBA" id="ARBA00022729"/>
    </source>
</evidence>
<proteinExistence type="predicted"/>